<evidence type="ECO:0000313" key="2">
    <source>
        <dbReference type="Proteomes" id="UP000433737"/>
    </source>
</evidence>
<organism evidence="1 2">
    <name type="scientific">Pantoea brenneri</name>
    <dbReference type="NCBI Taxonomy" id="472694"/>
    <lineage>
        <taxon>Bacteria</taxon>
        <taxon>Pseudomonadati</taxon>
        <taxon>Pseudomonadota</taxon>
        <taxon>Gammaproteobacteria</taxon>
        <taxon>Enterobacterales</taxon>
        <taxon>Erwiniaceae</taxon>
        <taxon>Pantoea</taxon>
    </lineage>
</organism>
<dbReference type="AlphaFoldDB" id="A0AAX3J398"/>
<evidence type="ECO:0000313" key="1">
    <source>
        <dbReference type="EMBL" id="VXB26464.1"/>
    </source>
</evidence>
<name>A0AAX3J398_9GAMM</name>
<comment type="caution">
    <text evidence="1">The sequence shown here is derived from an EMBL/GenBank/DDBJ whole genome shotgun (WGS) entry which is preliminary data.</text>
</comment>
<accession>A0AAX3J398</accession>
<gene>
    <name evidence="1" type="ORF">PANT111_130192</name>
</gene>
<proteinExistence type="predicted"/>
<dbReference type="Proteomes" id="UP000433737">
    <property type="component" value="Unassembled WGS sequence"/>
</dbReference>
<sequence length="64" mass="7123">MRKNSPGAFARFLNTSEHKKLHLYSLLPAGTYHQLPLHQPFIARGVEGVIYGAKKKQSLSAGFN</sequence>
<dbReference type="EMBL" id="CABWMH010000005">
    <property type="protein sequence ID" value="VXB26464.1"/>
    <property type="molecule type" value="Genomic_DNA"/>
</dbReference>
<protein>
    <submittedName>
        <fullName evidence="1">Uncharacterized protein</fullName>
    </submittedName>
</protein>
<reference evidence="1 2" key="1">
    <citation type="submission" date="2019-10" db="EMBL/GenBank/DDBJ databases">
        <authorList>
            <person name="Karimi E."/>
        </authorList>
    </citation>
    <scope>NUCLEOTIDE SEQUENCE [LARGE SCALE GENOMIC DNA]</scope>
    <source>
        <strain evidence="1">Pantoea sp. 111</strain>
    </source>
</reference>